<dbReference type="GO" id="GO:0004567">
    <property type="term" value="F:beta-mannosidase activity"/>
    <property type="evidence" value="ECO:0007669"/>
    <property type="project" value="UniProtKB-EC"/>
</dbReference>
<dbReference type="InterPro" id="IPR050887">
    <property type="entry name" value="Beta-mannosidase_GH2"/>
</dbReference>
<evidence type="ECO:0000256" key="13">
    <source>
        <dbReference type="ARBA" id="ARBA00023157"/>
    </source>
</evidence>
<dbReference type="EMBL" id="LGIA01000174">
    <property type="protein sequence ID" value="KOH43939.1"/>
    <property type="molecule type" value="Genomic_DNA"/>
</dbReference>
<dbReference type="InterPro" id="IPR006102">
    <property type="entry name" value="Ig-like_GH2"/>
</dbReference>
<protein>
    <recommendedName>
        <fullName evidence="9">Beta-mannosidase</fullName>
        <ecNumber evidence="8">3.2.1.25</ecNumber>
    </recommendedName>
    <alternativeName>
        <fullName evidence="19">Beta-mannosidase B</fullName>
    </alternativeName>
    <alternativeName>
        <fullName evidence="17">Lysosomal beta A mannosidase</fullName>
    </alternativeName>
    <alternativeName>
        <fullName evidence="20">Mannanase B</fullName>
    </alternativeName>
</protein>
<dbReference type="InterPro" id="IPR036156">
    <property type="entry name" value="Beta-gal/glucu_dom_sf"/>
</dbReference>
<dbReference type="GO" id="GO:0005975">
    <property type="term" value="P:carbohydrate metabolic process"/>
    <property type="evidence" value="ECO:0007669"/>
    <property type="project" value="InterPro"/>
</dbReference>
<evidence type="ECO:0000256" key="8">
    <source>
        <dbReference type="ARBA" id="ARBA00012754"/>
    </source>
</evidence>
<dbReference type="InterPro" id="IPR017853">
    <property type="entry name" value="GH"/>
</dbReference>
<feature type="domain" description="Glycoside hydrolase family 2 immunoglobulin-like beta-sandwich" evidence="22">
    <location>
        <begin position="231"/>
        <end position="334"/>
    </location>
</feature>
<comment type="subunit">
    <text evidence="7">Homodimer.</text>
</comment>
<dbReference type="Pfam" id="PF22666">
    <property type="entry name" value="Glyco_hydro_2_N2"/>
    <property type="match status" value="1"/>
</dbReference>
<keyword evidence="14" id="KW-0325">Glycoprotein</keyword>
<dbReference type="Gene3D" id="2.60.120.260">
    <property type="entry name" value="Galactose-binding domain-like"/>
    <property type="match status" value="1"/>
</dbReference>
<dbReference type="PROSITE" id="PS51257">
    <property type="entry name" value="PROKAR_LIPOPROTEIN"/>
    <property type="match status" value="1"/>
</dbReference>
<evidence type="ECO:0000259" key="26">
    <source>
        <dbReference type="Pfam" id="PF22666"/>
    </source>
</evidence>
<dbReference type="InterPro" id="IPR008979">
    <property type="entry name" value="Galactose-bd-like_sf"/>
</dbReference>
<dbReference type="Gene3D" id="2.60.40.10">
    <property type="entry name" value="Immunoglobulins"/>
    <property type="match status" value="3"/>
</dbReference>
<evidence type="ECO:0000256" key="1">
    <source>
        <dbReference type="ARBA" id="ARBA00000829"/>
    </source>
</evidence>
<feature type="domain" description="Glycoside hydrolase family 2 catalytic" evidence="23">
    <location>
        <begin position="351"/>
        <end position="469"/>
    </location>
</feature>
<dbReference type="InterPro" id="IPR006103">
    <property type="entry name" value="Glyco_hydro_2_cat"/>
</dbReference>
<dbReference type="Pfam" id="PF00703">
    <property type="entry name" value="Glyco_hydro_2"/>
    <property type="match status" value="1"/>
</dbReference>
<proteinExistence type="inferred from homology"/>
<evidence type="ECO:0000256" key="16">
    <source>
        <dbReference type="ARBA" id="ARBA00023295"/>
    </source>
</evidence>
<sequence length="864" mass="99528">MITPPMKRQFILSLILTSVLLSACQPKETGLMNSTTELNEGWQFSEHGKNEWLPATVPGSVHTDLLANEKIEDPFYRLNEHDLQWIDKLDWDYQTTFLVDAEWMKMDRVALDFKGLDTYAQVFVNEQEVIATDNMFREYLVDIKPHLQAGENTLRITFLSPIKEGLKKYDAHPFVIPVSDNDLAEIGEVEGGKKVSVYTRKAGYHFGWDWGPRLVPSGIWRPVYLKAWNEARIENLQIVQQEVQDEVAKFSAILEVESEKETPATYQIEVDGQAVSSTQIKLKKGMESYAVDFEIESPKLWWTNGLGEQPLYAVTAKLTVDGGSIEKEERIGIRTLELVREKDEVGTSFYFKLNGVPVFMKGANYIPNDVFPARVTDEQYRRVIETTKESNMNMLRVWGGGIYENDIFYDLCDEAGILVWQDFMFACAMFPGDEAFLNNVKQEAIDNVKRLRNHPSIALWCGNNEILAAWYGWGWKKAEEAKSQENADKIWKSYQDIFHKVLPEAVSEHDPSRSYWASSPSSGMGVPADLVNGDEHYWGVWWGKEPFQNYATHIARFMSEYGFQSFPEFKSVKQYAEPEDYDIVSEVMNSHQRSSIGNKTIEYYMLQDYEQPKDFESFLYVNHVLQAEGIKFAVEGHRRAMPYCMGSLYWQINDVWPVASWSSTDYYQRWKALQYYVKKGFEPVLVSPYLDENFLKIGIVNDELRDINAQLNLQMLDFEGRVVWEKSVLADIPANSSDSYFDVNRYDFLRDKDSYRQVLVAEVVENGKVIAENVFYFRPVKEMKLPSPEVNYQIEATDEGFQIVLKSNQLAKNLFMTIGDEAGFFSDNYFDLLPGRTVKVSLKTDLSADSLAEVFKIQTLDAAF</sequence>
<evidence type="ECO:0000256" key="5">
    <source>
        <dbReference type="ARBA" id="ARBA00004740"/>
    </source>
</evidence>
<reference evidence="28" key="1">
    <citation type="submission" date="2015-07" db="EMBL/GenBank/DDBJ databases">
        <title>Genome sequencing of Sunxiuqinia dokdonensis strain SK.</title>
        <authorList>
            <person name="Ahn S."/>
            <person name="Kim B.-C."/>
        </authorList>
    </citation>
    <scope>NUCLEOTIDE SEQUENCE [LARGE SCALE GENOMIC DNA]</scope>
    <source>
        <strain evidence="28">SK</strain>
    </source>
</reference>
<dbReference type="InterPro" id="IPR054593">
    <property type="entry name" value="Beta-mannosidase-like_N2"/>
</dbReference>
<dbReference type="SUPFAM" id="SSF51445">
    <property type="entry name" value="(Trans)glycosidases"/>
    <property type="match status" value="1"/>
</dbReference>
<dbReference type="PATRIC" id="fig|1409788.3.peg.3312"/>
<keyword evidence="13" id="KW-1015">Disulfide bond</keyword>
<dbReference type="FunFam" id="2.60.120.260:FF:000060">
    <property type="entry name" value="Probable beta-mannosidase"/>
    <property type="match status" value="1"/>
</dbReference>
<dbReference type="InterPro" id="IPR041625">
    <property type="entry name" value="Beta-mannosidase_Ig"/>
</dbReference>
<evidence type="ECO:0000256" key="2">
    <source>
        <dbReference type="ARBA" id="ARBA00003150"/>
    </source>
</evidence>
<evidence type="ECO:0000313" key="27">
    <source>
        <dbReference type="EMBL" id="KOH43939.1"/>
    </source>
</evidence>
<organism evidence="27 28">
    <name type="scientific">Sunxiuqinia dokdonensis</name>
    <dbReference type="NCBI Taxonomy" id="1409788"/>
    <lineage>
        <taxon>Bacteria</taxon>
        <taxon>Pseudomonadati</taxon>
        <taxon>Bacteroidota</taxon>
        <taxon>Bacteroidia</taxon>
        <taxon>Marinilabiliales</taxon>
        <taxon>Prolixibacteraceae</taxon>
        <taxon>Sunxiuqinia</taxon>
    </lineage>
</organism>
<evidence type="ECO:0000256" key="10">
    <source>
        <dbReference type="ARBA" id="ARBA00022525"/>
    </source>
</evidence>
<feature type="domain" description="Beta-mannosidase-like galactose-binding" evidence="26">
    <location>
        <begin position="42"/>
        <end position="221"/>
    </location>
</feature>
<feature type="chain" id="PRO_5005591262" description="Beta-mannosidase" evidence="21">
    <location>
        <begin position="24"/>
        <end position="864"/>
    </location>
</feature>
<keyword evidence="15" id="KW-0458">Lysosome</keyword>
<evidence type="ECO:0000259" key="22">
    <source>
        <dbReference type="Pfam" id="PF00703"/>
    </source>
</evidence>
<evidence type="ECO:0000256" key="6">
    <source>
        <dbReference type="ARBA" id="ARBA00011245"/>
    </source>
</evidence>
<dbReference type="GO" id="GO:0005764">
    <property type="term" value="C:lysosome"/>
    <property type="evidence" value="ECO:0007669"/>
    <property type="project" value="UniProtKB-SubCell"/>
</dbReference>
<feature type="signal peptide" evidence="21">
    <location>
        <begin position="1"/>
        <end position="23"/>
    </location>
</feature>
<evidence type="ECO:0000256" key="15">
    <source>
        <dbReference type="ARBA" id="ARBA00023228"/>
    </source>
</evidence>
<evidence type="ECO:0000259" key="24">
    <source>
        <dbReference type="Pfam" id="PF17753"/>
    </source>
</evidence>
<evidence type="ECO:0000256" key="4">
    <source>
        <dbReference type="ARBA" id="ARBA00004613"/>
    </source>
</evidence>
<evidence type="ECO:0000256" key="3">
    <source>
        <dbReference type="ARBA" id="ARBA00004371"/>
    </source>
</evidence>
<evidence type="ECO:0000256" key="14">
    <source>
        <dbReference type="ARBA" id="ARBA00023180"/>
    </source>
</evidence>
<dbReference type="InterPro" id="IPR013783">
    <property type="entry name" value="Ig-like_fold"/>
</dbReference>
<dbReference type="SUPFAM" id="SSF49785">
    <property type="entry name" value="Galactose-binding domain-like"/>
    <property type="match status" value="1"/>
</dbReference>
<comment type="similarity">
    <text evidence="18">Belongs to the glycosyl hydrolase 2 family. Beta-mannosidase B subfamily.</text>
</comment>
<evidence type="ECO:0000256" key="12">
    <source>
        <dbReference type="ARBA" id="ARBA00022801"/>
    </source>
</evidence>
<keyword evidence="16" id="KW-0326">Glycosidase</keyword>
<dbReference type="SUPFAM" id="SSF49303">
    <property type="entry name" value="beta-Galactosidase/glucuronidase domain"/>
    <property type="match status" value="3"/>
</dbReference>
<dbReference type="Gene3D" id="3.20.20.80">
    <property type="entry name" value="Glycosidases"/>
    <property type="match status" value="1"/>
</dbReference>
<evidence type="ECO:0000256" key="17">
    <source>
        <dbReference type="ARBA" id="ARBA00032581"/>
    </source>
</evidence>
<dbReference type="STRING" id="1409788.NC99_32300"/>
<dbReference type="Pfam" id="PF17753">
    <property type="entry name" value="Ig_mannosidase"/>
    <property type="match status" value="1"/>
</dbReference>
<dbReference type="InterPro" id="IPR041447">
    <property type="entry name" value="Mannosidase_ig"/>
</dbReference>
<keyword evidence="10" id="KW-0964">Secreted</keyword>
<comment type="catalytic activity">
    <reaction evidence="1">
        <text>Hydrolysis of terminal, non-reducing beta-D-mannose residues in beta-D-mannosides.</text>
        <dbReference type="EC" id="3.2.1.25"/>
    </reaction>
</comment>
<accession>A0A0L8V666</accession>
<evidence type="ECO:0000256" key="20">
    <source>
        <dbReference type="ARBA" id="ARBA00041614"/>
    </source>
</evidence>
<name>A0A0L8V666_9BACT</name>
<comment type="caution">
    <text evidence="27">The sequence shown here is derived from an EMBL/GenBank/DDBJ whole genome shotgun (WGS) entry which is preliminary data.</text>
</comment>
<evidence type="ECO:0000259" key="25">
    <source>
        <dbReference type="Pfam" id="PF17786"/>
    </source>
</evidence>
<dbReference type="PANTHER" id="PTHR43730">
    <property type="entry name" value="BETA-MANNOSIDASE"/>
    <property type="match status" value="1"/>
</dbReference>
<comment type="subunit">
    <text evidence="6">Monomer.</text>
</comment>
<evidence type="ECO:0000256" key="7">
    <source>
        <dbReference type="ARBA" id="ARBA00011738"/>
    </source>
</evidence>
<comment type="subcellular location">
    <subcellularLocation>
        <location evidence="3">Lysosome</location>
    </subcellularLocation>
    <subcellularLocation>
        <location evidence="4">Secreted</location>
    </subcellularLocation>
</comment>
<dbReference type="Proteomes" id="UP000036958">
    <property type="component" value="Unassembled WGS sequence"/>
</dbReference>
<keyword evidence="28" id="KW-1185">Reference proteome</keyword>
<evidence type="ECO:0000256" key="21">
    <source>
        <dbReference type="SAM" id="SignalP"/>
    </source>
</evidence>
<dbReference type="PANTHER" id="PTHR43730:SF1">
    <property type="entry name" value="BETA-MANNOSIDASE"/>
    <property type="match status" value="1"/>
</dbReference>
<comment type="function">
    <text evidence="2">Exoglycosidase that cleaves the single beta-linked mannose residue from the non-reducing end of all N-linked glycoprotein oligosaccharides.</text>
</comment>
<comment type="pathway">
    <text evidence="5">Glycan metabolism; N-glycan degradation.</text>
</comment>
<dbReference type="GO" id="GO:0005576">
    <property type="term" value="C:extracellular region"/>
    <property type="evidence" value="ECO:0007669"/>
    <property type="project" value="UniProtKB-SubCell"/>
</dbReference>
<dbReference type="Pfam" id="PF02836">
    <property type="entry name" value="Glyco_hydro_2_C"/>
    <property type="match status" value="1"/>
</dbReference>
<gene>
    <name evidence="27" type="ORF">NC99_32300</name>
</gene>
<evidence type="ECO:0000256" key="18">
    <source>
        <dbReference type="ARBA" id="ARBA00038429"/>
    </source>
</evidence>
<evidence type="ECO:0000256" key="9">
    <source>
        <dbReference type="ARBA" id="ARBA00015707"/>
    </source>
</evidence>
<keyword evidence="11 21" id="KW-0732">Signal</keyword>
<dbReference type="GO" id="GO:0006516">
    <property type="term" value="P:glycoprotein catabolic process"/>
    <property type="evidence" value="ECO:0007669"/>
    <property type="project" value="TreeGrafter"/>
</dbReference>
<keyword evidence="12" id="KW-0378">Hydrolase</keyword>
<evidence type="ECO:0000256" key="19">
    <source>
        <dbReference type="ARBA" id="ARBA00041069"/>
    </source>
</evidence>
<evidence type="ECO:0000259" key="23">
    <source>
        <dbReference type="Pfam" id="PF02836"/>
    </source>
</evidence>
<feature type="domain" description="Mannosidase Ig/CBM-like" evidence="25">
    <location>
        <begin position="696"/>
        <end position="782"/>
    </location>
</feature>
<dbReference type="FunFam" id="3.20.20.80:FF:000050">
    <property type="entry name" value="Beta-mannosidase B"/>
    <property type="match status" value="1"/>
</dbReference>
<dbReference type="AlphaFoldDB" id="A0A0L8V666"/>
<feature type="domain" description="Beta-mannosidase Ig-fold" evidence="24">
    <location>
        <begin position="785"/>
        <end position="860"/>
    </location>
</feature>
<dbReference type="EC" id="3.2.1.25" evidence="8"/>
<evidence type="ECO:0000313" key="28">
    <source>
        <dbReference type="Proteomes" id="UP000036958"/>
    </source>
</evidence>
<dbReference type="Pfam" id="PF17786">
    <property type="entry name" value="Mannosidase_ig"/>
    <property type="match status" value="1"/>
</dbReference>
<evidence type="ECO:0000256" key="11">
    <source>
        <dbReference type="ARBA" id="ARBA00022729"/>
    </source>
</evidence>